<dbReference type="InterPro" id="IPR007263">
    <property type="entry name" value="DCC1-like"/>
</dbReference>
<proteinExistence type="predicted"/>
<keyword evidence="2" id="KW-1185">Reference proteome</keyword>
<organism evidence="1 2">
    <name type="scientific">Porticoccus litoralis</name>
    <dbReference type="NCBI Taxonomy" id="434086"/>
    <lineage>
        <taxon>Bacteria</taxon>
        <taxon>Pseudomonadati</taxon>
        <taxon>Pseudomonadota</taxon>
        <taxon>Gammaproteobacteria</taxon>
        <taxon>Cellvibrionales</taxon>
        <taxon>Porticoccaceae</taxon>
        <taxon>Porticoccus</taxon>
    </lineage>
</organism>
<accession>A0AAW8B128</accession>
<dbReference type="AlphaFoldDB" id="A0AAW8B128"/>
<dbReference type="InterPro" id="IPR044691">
    <property type="entry name" value="DCC1_Trx"/>
</dbReference>
<dbReference type="PANTHER" id="PTHR34290:SF2">
    <property type="entry name" value="OS04G0668800 PROTEIN"/>
    <property type="match status" value="1"/>
</dbReference>
<dbReference type="Pfam" id="PF04134">
    <property type="entry name" value="DCC1-like"/>
    <property type="match status" value="1"/>
</dbReference>
<dbReference type="EMBL" id="JAUUUU010000001">
    <property type="protein sequence ID" value="MDP1519721.1"/>
    <property type="molecule type" value="Genomic_DNA"/>
</dbReference>
<evidence type="ECO:0000313" key="2">
    <source>
        <dbReference type="Proteomes" id="UP001178354"/>
    </source>
</evidence>
<protein>
    <submittedName>
        <fullName evidence="1">DUF393 domain-containing protein</fullName>
    </submittedName>
</protein>
<dbReference type="GO" id="GO:0015035">
    <property type="term" value="F:protein-disulfide reductase activity"/>
    <property type="evidence" value="ECO:0007669"/>
    <property type="project" value="InterPro"/>
</dbReference>
<comment type="caution">
    <text evidence="1">The sequence shown here is derived from an EMBL/GenBank/DDBJ whole genome shotgun (WGS) entry which is preliminary data.</text>
</comment>
<sequence length="145" mass="16784">MMSHSSHTSSGLTQGSALKPTIVFYDGACPICQKEIHHYRKLKSLKPIDWQDISGHCPMLEQYGIDKEEAMKRFHVIEYNGVISQGAEAFLALWRALPGYRHLANIIEFCHLQGLLEWAYRGFARRRFRQACLRNDKRCRTDTSQ</sequence>
<dbReference type="Proteomes" id="UP001178354">
    <property type="component" value="Unassembled WGS sequence"/>
</dbReference>
<reference evidence="1" key="2">
    <citation type="submission" date="2023-08" db="EMBL/GenBank/DDBJ databases">
        <authorList>
            <person name="Luo J."/>
        </authorList>
    </citation>
    <scope>NUCLEOTIDE SEQUENCE</scope>
    <source>
        <strain evidence="1">DSM 25064</strain>
    </source>
</reference>
<name>A0AAW8B128_9GAMM</name>
<gene>
    <name evidence="1" type="ORF">Q8A57_01925</name>
</gene>
<evidence type="ECO:0000313" key="1">
    <source>
        <dbReference type="EMBL" id="MDP1519721.1"/>
    </source>
</evidence>
<reference evidence="1" key="1">
    <citation type="journal article" date="2010" name="Int. J. Syst. Evol. Microbiol.">
        <title>Porticoccus litoralis gen. nov., sp. nov., a gammaproteobacterium isolated from the Yellow Sea.</title>
        <authorList>
            <person name="Oh H.M."/>
            <person name="Kim H."/>
            <person name="Kim K.M."/>
            <person name="Min G.S."/>
            <person name="Cho J.C."/>
        </authorList>
    </citation>
    <scope>NUCLEOTIDE SEQUENCE</scope>
    <source>
        <strain evidence="1">DSM 25064</strain>
    </source>
</reference>
<dbReference type="RefSeq" id="WP_305169230.1">
    <property type="nucleotide sequence ID" value="NZ_JAUUUU010000001.1"/>
</dbReference>
<dbReference type="PANTHER" id="PTHR34290">
    <property type="entry name" value="SI:CH73-390P7.2"/>
    <property type="match status" value="1"/>
</dbReference>